<feature type="transmembrane region" description="Helical" evidence="1">
    <location>
        <begin position="128"/>
        <end position="160"/>
    </location>
</feature>
<evidence type="ECO:0000313" key="3">
    <source>
        <dbReference type="Proteomes" id="UP001202328"/>
    </source>
</evidence>
<accession>A0AAD4TEE8</accession>
<dbReference type="AlphaFoldDB" id="A0AAD4TEE8"/>
<keyword evidence="1" id="KW-0812">Transmembrane</keyword>
<dbReference type="PANTHER" id="PTHR33133">
    <property type="entry name" value="OS08G0107100 PROTEIN-RELATED"/>
    <property type="match status" value="1"/>
</dbReference>
<proteinExistence type="predicted"/>
<feature type="transmembrane region" description="Helical" evidence="1">
    <location>
        <begin position="180"/>
        <end position="205"/>
    </location>
</feature>
<evidence type="ECO:0000256" key="1">
    <source>
        <dbReference type="SAM" id="Phobius"/>
    </source>
</evidence>
<feature type="transmembrane region" description="Helical" evidence="1">
    <location>
        <begin position="259"/>
        <end position="286"/>
    </location>
</feature>
<organism evidence="2 3">
    <name type="scientific">Papaver atlanticum</name>
    <dbReference type="NCBI Taxonomy" id="357466"/>
    <lineage>
        <taxon>Eukaryota</taxon>
        <taxon>Viridiplantae</taxon>
        <taxon>Streptophyta</taxon>
        <taxon>Embryophyta</taxon>
        <taxon>Tracheophyta</taxon>
        <taxon>Spermatophyta</taxon>
        <taxon>Magnoliopsida</taxon>
        <taxon>Ranunculales</taxon>
        <taxon>Papaveraceae</taxon>
        <taxon>Papaveroideae</taxon>
        <taxon>Papaver</taxon>
    </lineage>
</organism>
<comment type="caution">
    <text evidence="2">The sequence shown here is derived from an EMBL/GenBank/DDBJ whole genome shotgun (WGS) entry which is preliminary data.</text>
</comment>
<feature type="transmembrane region" description="Helical" evidence="1">
    <location>
        <begin position="85"/>
        <end position="107"/>
    </location>
</feature>
<gene>
    <name evidence="2" type="ORF">MKW98_017641</name>
</gene>
<dbReference type="EMBL" id="JAJJMB010002020">
    <property type="protein sequence ID" value="KAI3953817.1"/>
    <property type="molecule type" value="Genomic_DNA"/>
</dbReference>
<protein>
    <submittedName>
        <fullName evidence="2">Uncharacterized protein</fullName>
    </submittedName>
</protein>
<feature type="transmembrane region" description="Helical" evidence="1">
    <location>
        <begin position="226"/>
        <end position="247"/>
    </location>
</feature>
<name>A0AAD4TEE8_9MAGN</name>
<dbReference type="PANTHER" id="PTHR33133:SF7">
    <property type="entry name" value="F26K24.10 PROTEIN-RELATED"/>
    <property type="match status" value="1"/>
</dbReference>
<reference evidence="2" key="1">
    <citation type="submission" date="2022-04" db="EMBL/GenBank/DDBJ databases">
        <title>A functionally conserved STORR gene fusion in Papaver species that diverged 16.8 million years ago.</title>
        <authorList>
            <person name="Catania T."/>
        </authorList>
    </citation>
    <scope>NUCLEOTIDE SEQUENCE</scope>
    <source>
        <strain evidence="2">S-188037</strain>
    </source>
</reference>
<keyword evidence="1" id="KW-0472">Membrane</keyword>
<feature type="transmembrane region" description="Helical" evidence="1">
    <location>
        <begin position="27"/>
        <end position="48"/>
    </location>
</feature>
<evidence type="ECO:0000313" key="2">
    <source>
        <dbReference type="EMBL" id="KAI3953817.1"/>
    </source>
</evidence>
<keyword evidence="3" id="KW-1185">Reference proteome</keyword>
<keyword evidence="1" id="KW-1133">Transmembrane helix</keyword>
<sequence>MAAPAKLDFWGVLSESRKIMKSHSRHFLALSVLFLLPISFSIVAFHTFQLTINRPEPKQPESLLRFTLNRHEDKLPNPRFLGFSLIYGFIVLVLSLCATGTITYSVYHGFFGRPVKLISAIKSLLNSLLRLFTTVVSSLIVVVSISVFVSLVLFVIILVIEQLGFEISHYTENFSVFCVIGTVVLGLVVLYLLVNWSLAFVIVTIESSWGFDPLMRSKSLLKGMRGVSLSLLLFYGSILSLIVWLVWKFELGDGVVDGAIFVFQTVLASACLMAMMLNCIASYAVLYMYCKALHGELALEIAEEFSGDYVSLPFDEEKVPYVVTVVQQP</sequence>
<dbReference type="Proteomes" id="UP001202328">
    <property type="component" value="Unassembled WGS sequence"/>
</dbReference>